<sequence length="307" mass="33561">MAPGVEACFIVEKSILPGQAGTLSGLDICLAAEAVAGRNTIEGAQKIAGCWRIYCLTKAACSELIIGGLCMGGQSLTILDKNPFIVSIPESPSTKLIVGNIPISVSNAEIGDALKDLGVEARSPIREETYRDKNGGLTRFKTGRRFVYITLPTKPLPKTTKVGGSFFAYLYYREQQKVGAGESRGWETGGKTTKEHVEGSSVESVEGETHPESHRVEPDQTSEATQRSRASLPKKQTTLETFHKKITRGRSLSTTGRNKRHLSAETINNSDKTQKGDQNCKQNTQQNENENHQVESEVDWFDKITDS</sequence>
<evidence type="ECO:0000256" key="1">
    <source>
        <dbReference type="SAM" id="MobiDB-lite"/>
    </source>
</evidence>
<proteinExistence type="predicted"/>
<gene>
    <name evidence="2" type="ORF">ElyMa_005951100</name>
</gene>
<dbReference type="Proteomes" id="UP000762676">
    <property type="component" value="Unassembled WGS sequence"/>
</dbReference>
<feature type="compositionally biased region" description="Basic and acidic residues" evidence="1">
    <location>
        <begin position="207"/>
        <end position="218"/>
    </location>
</feature>
<dbReference type="AlphaFoldDB" id="A0AAV4GAX2"/>
<feature type="region of interest" description="Disordered" evidence="1">
    <location>
        <begin position="180"/>
        <end position="307"/>
    </location>
</feature>
<feature type="compositionally biased region" description="Polar residues" evidence="1">
    <location>
        <begin position="219"/>
        <end position="240"/>
    </location>
</feature>
<protein>
    <recommendedName>
        <fullName evidence="4">RRM domain-containing protein</fullName>
    </recommendedName>
</protein>
<evidence type="ECO:0000313" key="3">
    <source>
        <dbReference type="Proteomes" id="UP000762676"/>
    </source>
</evidence>
<reference evidence="2 3" key="1">
    <citation type="journal article" date="2021" name="Elife">
        <title>Chloroplast acquisition without the gene transfer in kleptoplastic sea slugs, Plakobranchus ocellatus.</title>
        <authorList>
            <person name="Maeda T."/>
            <person name="Takahashi S."/>
            <person name="Yoshida T."/>
            <person name="Shimamura S."/>
            <person name="Takaki Y."/>
            <person name="Nagai Y."/>
            <person name="Toyoda A."/>
            <person name="Suzuki Y."/>
            <person name="Arimoto A."/>
            <person name="Ishii H."/>
            <person name="Satoh N."/>
            <person name="Nishiyama T."/>
            <person name="Hasebe M."/>
            <person name="Maruyama T."/>
            <person name="Minagawa J."/>
            <person name="Obokata J."/>
            <person name="Shigenobu S."/>
        </authorList>
    </citation>
    <scope>NUCLEOTIDE SEQUENCE [LARGE SCALE GENOMIC DNA]</scope>
</reference>
<organism evidence="2 3">
    <name type="scientific">Elysia marginata</name>
    <dbReference type="NCBI Taxonomy" id="1093978"/>
    <lineage>
        <taxon>Eukaryota</taxon>
        <taxon>Metazoa</taxon>
        <taxon>Spiralia</taxon>
        <taxon>Lophotrochozoa</taxon>
        <taxon>Mollusca</taxon>
        <taxon>Gastropoda</taxon>
        <taxon>Heterobranchia</taxon>
        <taxon>Euthyneura</taxon>
        <taxon>Panpulmonata</taxon>
        <taxon>Sacoglossa</taxon>
        <taxon>Placobranchoidea</taxon>
        <taxon>Plakobranchidae</taxon>
        <taxon>Elysia</taxon>
    </lineage>
</organism>
<name>A0AAV4GAX2_9GAST</name>
<feature type="compositionally biased region" description="Low complexity" evidence="1">
    <location>
        <begin position="279"/>
        <end position="288"/>
    </location>
</feature>
<evidence type="ECO:0000313" key="2">
    <source>
        <dbReference type="EMBL" id="GFR82434.1"/>
    </source>
</evidence>
<keyword evidence="3" id="KW-1185">Reference proteome</keyword>
<dbReference type="EMBL" id="BMAT01011942">
    <property type="protein sequence ID" value="GFR82434.1"/>
    <property type="molecule type" value="Genomic_DNA"/>
</dbReference>
<comment type="caution">
    <text evidence="2">The sequence shown here is derived from an EMBL/GenBank/DDBJ whole genome shotgun (WGS) entry which is preliminary data.</text>
</comment>
<accession>A0AAV4GAX2</accession>
<evidence type="ECO:0008006" key="4">
    <source>
        <dbReference type="Google" id="ProtNLM"/>
    </source>
</evidence>
<feature type="compositionally biased region" description="Basic and acidic residues" evidence="1">
    <location>
        <begin position="289"/>
        <end position="307"/>
    </location>
</feature>